<dbReference type="PANTHER" id="PTHR43619">
    <property type="entry name" value="S-ADENOSYL-L-METHIONINE-DEPENDENT METHYLTRANSFERASE YKTD-RELATED"/>
    <property type="match status" value="1"/>
</dbReference>
<dbReference type="GO" id="GO:0008168">
    <property type="term" value="F:methyltransferase activity"/>
    <property type="evidence" value="ECO:0007669"/>
    <property type="project" value="UniProtKB-UniRule"/>
</dbReference>
<keyword evidence="4" id="KW-0949">S-adenosyl-L-methionine</keyword>
<evidence type="ECO:0000313" key="6">
    <source>
        <dbReference type="Proteomes" id="UP000018877"/>
    </source>
</evidence>
<comment type="caution">
    <text evidence="5">The sequence shown here is derived from an EMBL/GenBank/DDBJ whole genome shotgun (WGS) entry which is preliminary data.</text>
</comment>
<comment type="function">
    <text evidence="4">Exhibits S-adenosyl-L-methionine-dependent methyltransferase activity.</text>
</comment>
<dbReference type="RefSeq" id="WP_024027183.1">
    <property type="nucleotide sequence ID" value="NZ_ALAN01000033.1"/>
</dbReference>
<protein>
    <recommendedName>
        <fullName evidence="4">S-adenosyl-L-methionine-dependent methyltransferase</fullName>
        <ecNumber evidence="4">2.1.1.-</ecNumber>
    </recommendedName>
</protein>
<dbReference type="InterPro" id="IPR029063">
    <property type="entry name" value="SAM-dependent_MTases_sf"/>
</dbReference>
<dbReference type="InterPro" id="IPR011610">
    <property type="entry name" value="SAM_mthyl_Trfase_ML2640-like"/>
</dbReference>
<dbReference type="GO" id="GO:0032259">
    <property type="term" value="P:methylation"/>
    <property type="evidence" value="ECO:0007669"/>
    <property type="project" value="UniProtKB-KW"/>
</dbReference>
<evidence type="ECO:0000256" key="3">
    <source>
        <dbReference type="ARBA" id="ARBA00022679"/>
    </source>
</evidence>
<evidence type="ECO:0000256" key="2">
    <source>
        <dbReference type="ARBA" id="ARBA00022603"/>
    </source>
</evidence>
<keyword evidence="3" id="KW-0808">Transferase</keyword>
<dbReference type="Proteomes" id="UP000018877">
    <property type="component" value="Unassembled WGS sequence"/>
</dbReference>
<reference evidence="5 6" key="1">
    <citation type="journal article" date="2014" name="Environ. Microbiol.">
        <title>The nitrate-ammonifying and nosZ-carrying bacterium Bacillus vireti is a potent source and sink for nitric and nitrous oxide under high nitrate conditions.</title>
        <authorList>
            <person name="Mania D."/>
            <person name="Heylen K."/>
            <person name="van Spanning R.J."/>
            <person name="Frostegard A."/>
        </authorList>
    </citation>
    <scope>NUCLEOTIDE SEQUENCE [LARGE SCALE GENOMIC DNA]</scope>
    <source>
        <strain evidence="5 6">LMG 21834</strain>
    </source>
</reference>
<dbReference type="EC" id="2.1.1.-" evidence="4"/>
<gene>
    <name evidence="5" type="ORF">BAVI_04834</name>
</gene>
<dbReference type="NCBIfam" id="TIGR00027">
    <property type="entry name" value="mthyl_TIGR00027"/>
    <property type="match status" value="1"/>
</dbReference>
<organism evidence="5 6">
    <name type="scientific">Neobacillus vireti LMG 21834</name>
    <dbReference type="NCBI Taxonomy" id="1131730"/>
    <lineage>
        <taxon>Bacteria</taxon>
        <taxon>Bacillati</taxon>
        <taxon>Bacillota</taxon>
        <taxon>Bacilli</taxon>
        <taxon>Bacillales</taxon>
        <taxon>Bacillaceae</taxon>
        <taxon>Neobacillus</taxon>
    </lineage>
</organism>
<evidence type="ECO:0000313" key="5">
    <source>
        <dbReference type="EMBL" id="ETI69994.1"/>
    </source>
</evidence>
<evidence type="ECO:0000256" key="1">
    <source>
        <dbReference type="ARBA" id="ARBA00008138"/>
    </source>
</evidence>
<keyword evidence="2 4" id="KW-0489">Methyltransferase</keyword>
<keyword evidence="6" id="KW-1185">Reference proteome</keyword>
<accession>A0AB94ISF3</accession>
<dbReference type="PANTHER" id="PTHR43619:SF2">
    <property type="entry name" value="S-ADENOSYL-L-METHIONINE-DEPENDENT METHYLTRANSFERASES SUPERFAMILY PROTEIN"/>
    <property type="match status" value="1"/>
</dbReference>
<name>A0AB94ISF3_9BACI</name>
<dbReference type="AlphaFoldDB" id="A0AB94ISF3"/>
<dbReference type="EMBL" id="ALAN01000033">
    <property type="protein sequence ID" value="ETI69994.1"/>
    <property type="molecule type" value="Genomic_DNA"/>
</dbReference>
<comment type="similarity">
    <text evidence="1 4">Belongs to the UPF0677 family.</text>
</comment>
<dbReference type="SUPFAM" id="SSF53335">
    <property type="entry name" value="S-adenosyl-L-methionine-dependent methyltransferases"/>
    <property type="match status" value="1"/>
</dbReference>
<dbReference type="InterPro" id="IPR007213">
    <property type="entry name" value="Ppm1/Ppm2/Tcmp"/>
</dbReference>
<dbReference type="Pfam" id="PF04072">
    <property type="entry name" value="LCM"/>
    <property type="match status" value="1"/>
</dbReference>
<evidence type="ECO:0000256" key="4">
    <source>
        <dbReference type="RuleBase" id="RU362030"/>
    </source>
</evidence>
<sequence length="307" mass="34992">MDKTKESLTALVSCFARGYHASKSSHPVFNDHVANSLLRNEEKQLIAANWANAIAFFDPEKGATLKTFDEKLEWVMNNQTIPQLVSRARYAEDGLLSAITRGVRQYVILGAGLDTFALRQRHLPDDFIIYEVDHPATQAFKINRLHEMGIATPANVKFVPLDFKHDSLHDELKRSGYDEQKYAYFSLLGVVMYLEKGDFYKLLSSISAMSMNGSSFVFDYLDDTAFNETKASKKLTQMRQITAQTGEPIVTGFDPFELDRELQECNMLIYENLSPANIDELYFAGREDGLHAFDHFHFAHLVVRKQQ</sequence>
<proteinExistence type="inferred from homology"/>
<dbReference type="Gene3D" id="3.40.50.150">
    <property type="entry name" value="Vaccinia Virus protein VP39"/>
    <property type="match status" value="1"/>
</dbReference>